<dbReference type="RefSeq" id="WP_128166655.1">
    <property type="nucleotide sequence ID" value="NZ_CP025688.1"/>
</dbReference>
<proteinExistence type="predicted"/>
<dbReference type="EMBL" id="CP025688">
    <property type="protein sequence ID" value="QAA22461.1"/>
    <property type="molecule type" value="Genomic_DNA"/>
</dbReference>
<dbReference type="Pfam" id="PF13730">
    <property type="entry name" value="HTH_36"/>
    <property type="match status" value="1"/>
</dbReference>
<accession>A0ABX5Q740</accession>
<evidence type="ECO:0008006" key="4">
    <source>
        <dbReference type="Google" id="ProtNLM"/>
    </source>
</evidence>
<gene>
    <name evidence="2" type="ORF">C0674_07395</name>
</gene>
<reference evidence="2 3" key="1">
    <citation type="submission" date="2018-01" db="EMBL/GenBank/DDBJ databases">
        <title>Complete genome sequencing of Sporolactobacillus terrae DLG3.</title>
        <authorList>
            <person name="Nam Y.-D."/>
            <person name="Kang J."/>
            <person name="Chung W.-H."/>
        </authorList>
    </citation>
    <scope>NUCLEOTIDE SEQUENCE [LARGE SCALE GENOMIC DNA]</scope>
    <source>
        <strain evidence="2 3">DLG3</strain>
    </source>
</reference>
<name>A0ABX5Q740_9BACL</name>
<feature type="region of interest" description="Disordered" evidence="1">
    <location>
        <begin position="137"/>
        <end position="158"/>
    </location>
</feature>
<evidence type="ECO:0000313" key="3">
    <source>
        <dbReference type="Proteomes" id="UP000285882"/>
    </source>
</evidence>
<evidence type="ECO:0000313" key="2">
    <source>
        <dbReference type="EMBL" id="QAA22461.1"/>
    </source>
</evidence>
<protein>
    <recommendedName>
        <fullName evidence="4">Helix-turn-helix domain-containing protein</fullName>
    </recommendedName>
</protein>
<dbReference type="Proteomes" id="UP000285882">
    <property type="component" value="Chromosome"/>
</dbReference>
<keyword evidence="3" id="KW-1185">Reference proteome</keyword>
<feature type="compositionally biased region" description="Polar residues" evidence="1">
    <location>
        <begin position="146"/>
        <end position="158"/>
    </location>
</feature>
<organism evidence="2 3">
    <name type="scientific">Sporolactobacillus terrae</name>
    <dbReference type="NCBI Taxonomy" id="269673"/>
    <lineage>
        <taxon>Bacteria</taxon>
        <taxon>Bacillati</taxon>
        <taxon>Bacillota</taxon>
        <taxon>Bacilli</taxon>
        <taxon>Bacillales</taxon>
        <taxon>Sporolactobacillaceae</taxon>
        <taxon>Sporolactobacillus</taxon>
    </lineage>
</organism>
<evidence type="ECO:0000256" key="1">
    <source>
        <dbReference type="SAM" id="MobiDB-lite"/>
    </source>
</evidence>
<sequence length="202" mass="23650">MKNRTIIEHSTFRQMQSHEALHDKSIKDKFLNSIISFYGDRYYRLKQGTRDALDWLCFLAHNKGYCYASQTYLAENGVSERTIRRIMKNLQQASIIFIAYRRKGHFNCCGKPVYFFVQHPYFTEWCKLLNINVPDNDRDNSHHNSSENGSTMGENDSFQESTYSLPKKLSSNPLNNRETLDLLPDNIDHDFAHLYHAILVST</sequence>